<dbReference type="OrthoDB" id="9449at10239"/>
<dbReference type="RefSeq" id="YP_009152554.1">
    <property type="nucleotide sequence ID" value="NC_027388.1"/>
</dbReference>
<protein>
    <recommendedName>
        <fullName evidence="3">Lysozyme</fullName>
    </recommendedName>
</protein>
<evidence type="ECO:0008006" key="3">
    <source>
        <dbReference type="Google" id="ProtNLM"/>
    </source>
</evidence>
<evidence type="ECO:0000313" key="2">
    <source>
        <dbReference type="Proteomes" id="UP000030328"/>
    </source>
</evidence>
<dbReference type="GeneID" id="24724951"/>
<dbReference type="EMBL" id="KM974184">
    <property type="protein sequence ID" value="AIX13207.1"/>
    <property type="molecule type" value="Genomic_DNA"/>
</dbReference>
<dbReference type="KEGG" id="vg:24724951"/>
<evidence type="ECO:0000313" key="1">
    <source>
        <dbReference type="EMBL" id="AIX13207.1"/>
    </source>
</evidence>
<sequence length="174" mass="19523">MTADQVFNQVLPEAYKLLPASMNSPEASVMLLAIGLQESRFASRRQLVNSINSEGRKVLLPLGPAKGYWQMEKGGAVKGLLNFWKPATKELVHSVCKARGVPATQDAVWDALEHDDVLACALARILLYTDPHRLPPLKAQAEAWDLYLRQWRPGQPHEATWPELYRKAVRVVTQ</sequence>
<organism evidence="1 2">
    <name type="scientific">Pseudomonas phage YH6</name>
    <dbReference type="NCBI Taxonomy" id="1566995"/>
    <lineage>
        <taxon>Viruses</taxon>
        <taxon>Duplodnaviria</taxon>
        <taxon>Heunggongvirae</taxon>
        <taxon>Uroviricota</taxon>
        <taxon>Caudoviricetes</taxon>
        <taxon>Schitoviridae</taxon>
        <taxon>Migulavirinae</taxon>
        <taxon>Litunavirus</taxon>
        <taxon>Litunavirus Yh6</taxon>
    </lineage>
</organism>
<name>A0A0A0YRL5_9CAUD</name>
<dbReference type="Proteomes" id="UP000030328">
    <property type="component" value="Segment"/>
</dbReference>
<gene>
    <name evidence="1" type="ORF">YH6_054</name>
</gene>
<accession>A0A0A0YRL5</accession>
<proteinExistence type="predicted"/>
<keyword evidence="2" id="KW-1185">Reference proteome</keyword>
<reference evidence="1 2" key="1">
    <citation type="submission" date="2014-10" db="EMBL/GenBank/DDBJ databases">
        <authorList>
            <person name="Yang M."/>
            <person name="Han W."/>
        </authorList>
    </citation>
    <scope>NUCLEOTIDE SEQUENCE [LARGE SCALE GENOMIC DNA]</scope>
</reference>